<gene>
    <name evidence="2" type="ORF">CK203_028873</name>
</gene>
<comment type="caution">
    <text evidence="2">The sequence shown here is derived from an EMBL/GenBank/DDBJ whole genome shotgun (WGS) entry which is preliminary data.</text>
</comment>
<protein>
    <submittedName>
        <fullName evidence="2">Uncharacterized protein</fullName>
    </submittedName>
</protein>
<organism evidence="2 3">
    <name type="scientific">Vitis vinifera</name>
    <name type="common">Grape</name>
    <dbReference type="NCBI Taxonomy" id="29760"/>
    <lineage>
        <taxon>Eukaryota</taxon>
        <taxon>Viridiplantae</taxon>
        <taxon>Streptophyta</taxon>
        <taxon>Embryophyta</taxon>
        <taxon>Tracheophyta</taxon>
        <taxon>Spermatophyta</taxon>
        <taxon>Magnoliopsida</taxon>
        <taxon>eudicotyledons</taxon>
        <taxon>Gunneridae</taxon>
        <taxon>Pentapetalae</taxon>
        <taxon>rosids</taxon>
        <taxon>Vitales</taxon>
        <taxon>Vitaceae</taxon>
        <taxon>Viteae</taxon>
        <taxon>Vitis</taxon>
    </lineage>
</organism>
<reference evidence="2 3" key="1">
    <citation type="journal article" date="2018" name="PLoS Genet.">
        <title>Population sequencing reveals clonal diversity and ancestral inbreeding in the grapevine cultivar Chardonnay.</title>
        <authorList>
            <person name="Roach M.J."/>
            <person name="Johnson D.L."/>
            <person name="Bohlmann J."/>
            <person name="van Vuuren H.J."/>
            <person name="Jones S.J."/>
            <person name="Pretorius I.S."/>
            <person name="Schmidt S.A."/>
            <person name="Borneman A.R."/>
        </authorList>
    </citation>
    <scope>NUCLEOTIDE SEQUENCE [LARGE SCALE GENOMIC DNA]</scope>
    <source>
        <strain evidence="3">cv. Chardonnay</strain>
        <tissue evidence="2">Leaf</tissue>
    </source>
</reference>
<name>A0A438IA38_VITVI</name>
<proteinExistence type="predicted"/>
<evidence type="ECO:0000313" key="2">
    <source>
        <dbReference type="EMBL" id="RVW93585.1"/>
    </source>
</evidence>
<dbReference type="AlphaFoldDB" id="A0A438IA38"/>
<evidence type="ECO:0000256" key="1">
    <source>
        <dbReference type="SAM" id="MobiDB-lite"/>
    </source>
</evidence>
<dbReference type="EMBL" id="QGNW01000128">
    <property type="protein sequence ID" value="RVW93585.1"/>
    <property type="molecule type" value="Genomic_DNA"/>
</dbReference>
<evidence type="ECO:0000313" key="3">
    <source>
        <dbReference type="Proteomes" id="UP000288805"/>
    </source>
</evidence>
<dbReference type="Proteomes" id="UP000288805">
    <property type="component" value="Unassembled WGS sequence"/>
</dbReference>
<accession>A0A438IA38</accession>
<sequence>MEVGGKRRGRPDGAAFGNGGFKKSKQGGWERGAEY</sequence>
<feature type="region of interest" description="Disordered" evidence="1">
    <location>
        <begin position="1"/>
        <end position="35"/>
    </location>
</feature>